<dbReference type="InterPro" id="IPR036116">
    <property type="entry name" value="FN3_sf"/>
</dbReference>
<evidence type="ECO:0000256" key="3">
    <source>
        <dbReference type="SAM" id="SignalP"/>
    </source>
</evidence>
<dbReference type="InterPro" id="IPR003961">
    <property type="entry name" value="FN3_dom"/>
</dbReference>
<feature type="compositionally biased region" description="Basic and acidic residues" evidence="1">
    <location>
        <begin position="585"/>
        <end position="595"/>
    </location>
</feature>
<feature type="domain" description="Fibronectin type-III" evidence="4">
    <location>
        <begin position="231"/>
        <end position="331"/>
    </location>
</feature>
<dbReference type="SUPFAM" id="SSF49265">
    <property type="entry name" value="Fibronectin type III"/>
    <property type="match status" value="1"/>
</dbReference>
<name>A0A177AYQ4_9BILA</name>
<dbReference type="PANTHER" id="PTHR46957">
    <property type="entry name" value="CYTOKINE RECEPTOR"/>
    <property type="match status" value="1"/>
</dbReference>
<evidence type="ECO:0000256" key="1">
    <source>
        <dbReference type="SAM" id="MobiDB-lite"/>
    </source>
</evidence>
<keyword evidence="3" id="KW-0732">Signal</keyword>
<proteinExistence type="predicted"/>
<dbReference type="AlphaFoldDB" id="A0A177AYQ4"/>
<feature type="chain" id="PRO_5008056741" description="Fibronectin type-III domain-containing protein" evidence="3">
    <location>
        <begin position="20"/>
        <end position="756"/>
    </location>
</feature>
<feature type="domain" description="Fibronectin type-III" evidence="4">
    <location>
        <begin position="351"/>
        <end position="462"/>
    </location>
</feature>
<dbReference type="InterPro" id="IPR050713">
    <property type="entry name" value="RTP_Phos/Ushers"/>
</dbReference>
<dbReference type="PROSITE" id="PS50853">
    <property type="entry name" value="FN3"/>
    <property type="match status" value="2"/>
</dbReference>
<dbReference type="SMART" id="SM00060">
    <property type="entry name" value="FN3"/>
    <property type="match status" value="2"/>
</dbReference>
<dbReference type="Gene3D" id="2.60.40.10">
    <property type="entry name" value="Immunoglobulins"/>
    <property type="match status" value="2"/>
</dbReference>
<dbReference type="InterPro" id="IPR013783">
    <property type="entry name" value="Ig-like_fold"/>
</dbReference>
<accession>A0A177AYQ4</accession>
<dbReference type="GO" id="GO:0016020">
    <property type="term" value="C:membrane"/>
    <property type="evidence" value="ECO:0007669"/>
    <property type="project" value="UniProtKB-SubCell"/>
</dbReference>
<keyword evidence="2" id="KW-0812">Transmembrane</keyword>
<dbReference type="CDD" id="cd00063">
    <property type="entry name" value="FN3"/>
    <property type="match status" value="2"/>
</dbReference>
<dbReference type="EMBL" id="LWCA01000739">
    <property type="protein sequence ID" value="OAF67135.1"/>
    <property type="molecule type" value="Genomic_DNA"/>
</dbReference>
<keyword evidence="2" id="KW-0472">Membrane</keyword>
<protein>
    <recommendedName>
        <fullName evidence="4">Fibronectin type-III domain-containing protein</fullName>
    </recommendedName>
</protein>
<feature type="region of interest" description="Disordered" evidence="1">
    <location>
        <begin position="686"/>
        <end position="722"/>
    </location>
</feature>
<evidence type="ECO:0000256" key="2">
    <source>
        <dbReference type="SAM" id="Phobius"/>
    </source>
</evidence>
<reference evidence="5 6" key="1">
    <citation type="submission" date="2016-04" db="EMBL/GenBank/DDBJ databases">
        <title>The genome of Intoshia linei affirms orthonectids as highly simplified spiralians.</title>
        <authorList>
            <person name="Mikhailov K.V."/>
            <person name="Slusarev G.S."/>
            <person name="Nikitin M.A."/>
            <person name="Logacheva M.D."/>
            <person name="Penin A."/>
            <person name="Aleoshin V."/>
            <person name="Panchin Y.V."/>
        </authorList>
    </citation>
    <scope>NUCLEOTIDE SEQUENCE [LARGE SCALE GENOMIC DNA]</scope>
    <source>
        <strain evidence="5">Intl2013</strain>
        <tissue evidence="5">Whole animal</tissue>
    </source>
</reference>
<feature type="compositionally biased region" description="Polar residues" evidence="1">
    <location>
        <begin position="686"/>
        <end position="701"/>
    </location>
</feature>
<evidence type="ECO:0000259" key="4">
    <source>
        <dbReference type="PROSITE" id="PS50853"/>
    </source>
</evidence>
<sequence>MKFQLALIILIVQIDTLRATKFVLKPYVQIFSNNKTVNLLWKSYPFEAEWYQVNWINKESFINIKNVTGNNITLFDLPGTVNTIIITPFYRNGKKYKSHFVDIDTTPFHTLKPLKLSCLNPIYSAINVNINVKLEENTCTDVKKMYADKNLQFKILNNERKIVNLKILSYKKIHLNNVEIFSNIPFGQYYMNMTILDLLKSENNQKFRTINIQRITLKSENYKSKIYALEPPRGVKGLVLSATSVLVKWNLIVDINLDLDHLYDQYYLYEINFKDVDSDYHLKRSVNVTRTDDIISDLKPFTKYEIFMRTLVNYPKYETIENVKTVIRKEQYSSPSLSIFVMTFELKPSSPPHNISIHTFDNDSILKKNIEMYNVEVKWELPTNFNGNFDGYNVNFGKVYKLSNFSKSIKWADQLNLLKSYIVIRHLSPNLVYILRIAAINSKGSSPPIFYMFNRNFNFQMNLIMLNNILNDKFDNFNKTEINFFNNVDNNTGLIQIIKSNIFENEFVVIEKQEIIIKNNISKNTSVMPTIYAVLSVVTFGGFICLILFCKKRCYTIQKKQTFKNSFYTPIGLTKQNSTLPTVPENEHSNSKDSKASSFLNQSKNYSIKEESLLSTLSNNHKSSLNSQYNSFNLMNYDENVTPDVHRLLEKWSLIDIQRNEFDKDIQNLIKRNSFDKNFNINKIYTNNPRRQDNHSVSSTPIRHGGLIKSKKEKNLIKSHTSSTNPANIELFENDQSGNMNANNFSREIDDIMKYL</sequence>
<feature type="region of interest" description="Disordered" evidence="1">
    <location>
        <begin position="578"/>
        <end position="598"/>
    </location>
</feature>
<comment type="caution">
    <text evidence="5">The sequence shown here is derived from an EMBL/GenBank/DDBJ whole genome shotgun (WGS) entry which is preliminary data.</text>
</comment>
<dbReference type="Pfam" id="PF00041">
    <property type="entry name" value="fn3"/>
    <property type="match status" value="1"/>
</dbReference>
<organism evidence="5 6">
    <name type="scientific">Intoshia linei</name>
    <dbReference type="NCBI Taxonomy" id="1819745"/>
    <lineage>
        <taxon>Eukaryota</taxon>
        <taxon>Metazoa</taxon>
        <taxon>Spiralia</taxon>
        <taxon>Lophotrochozoa</taxon>
        <taxon>Mesozoa</taxon>
        <taxon>Orthonectida</taxon>
        <taxon>Rhopaluridae</taxon>
        <taxon>Intoshia</taxon>
    </lineage>
</organism>
<keyword evidence="6" id="KW-1185">Reference proteome</keyword>
<evidence type="ECO:0000313" key="5">
    <source>
        <dbReference type="EMBL" id="OAF67135.1"/>
    </source>
</evidence>
<feature type="transmembrane region" description="Helical" evidence="2">
    <location>
        <begin position="531"/>
        <end position="550"/>
    </location>
</feature>
<keyword evidence="2" id="KW-1133">Transmembrane helix</keyword>
<gene>
    <name evidence="5" type="ORF">A3Q56_05164</name>
</gene>
<feature type="signal peptide" evidence="3">
    <location>
        <begin position="1"/>
        <end position="19"/>
    </location>
</feature>
<dbReference type="OrthoDB" id="114660at2759"/>
<dbReference type="Proteomes" id="UP000078046">
    <property type="component" value="Unassembled WGS sequence"/>
</dbReference>
<evidence type="ECO:0000313" key="6">
    <source>
        <dbReference type="Proteomes" id="UP000078046"/>
    </source>
</evidence>
<dbReference type="PANTHER" id="PTHR46957:SF3">
    <property type="entry name" value="CYTOKINE RECEPTOR"/>
    <property type="match status" value="1"/>
</dbReference>